<comment type="caution">
    <text evidence="2">The sequence shown here is derived from an EMBL/GenBank/DDBJ whole genome shotgun (WGS) entry which is preliminary data.</text>
</comment>
<feature type="compositionally biased region" description="Polar residues" evidence="1">
    <location>
        <begin position="1"/>
        <end position="15"/>
    </location>
</feature>
<gene>
    <name evidence="2" type="ORF">Pcinc_001464</name>
</gene>
<keyword evidence="3" id="KW-1185">Reference proteome</keyword>
<feature type="region of interest" description="Disordered" evidence="1">
    <location>
        <begin position="1"/>
        <end position="26"/>
    </location>
</feature>
<dbReference type="EMBL" id="JAWQEG010000092">
    <property type="protein sequence ID" value="KAK3894740.1"/>
    <property type="molecule type" value="Genomic_DNA"/>
</dbReference>
<dbReference type="AlphaFoldDB" id="A0AAE1GMQ4"/>
<dbReference type="Proteomes" id="UP001286313">
    <property type="component" value="Unassembled WGS sequence"/>
</dbReference>
<organism evidence="2 3">
    <name type="scientific">Petrolisthes cinctipes</name>
    <name type="common">Flat porcelain crab</name>
    <dbReference type="NCBI Taxonomy" id="88211"/>
    <lineage>
        <taxon>Eukaryota</taxon>
        <taxon>Metazoa</taxon>
        <taxon>Ecdysozoa</taxon>
        <taxon>Arthropoda</taxon>
        <taxon>Crustacea</taxon>
        <taxon>Multicrustacea</taxon>
        <taxon>Malacostraca</taxon>
        <taxon>Eumalacostraca</taxon>
        <taxon>Eucarida</taxon>
        <taxon>Decapoda</taxon>
        <taxon>Pleocyemata</taxon>
        <taxon>Anomura</taxon>
        <taxon>Galatheoidea</taxon>
        <taxon>Porcellanidae</taxon>
        <taxon>Petrolisthes</taxon>
    </lineage>
</organism>
<feature type="compositionally biased region" description="Pro residues" evidence="1">
    <location>
        <begin position="180"/>
        <end position="200"/>
    </location>
</feature>
<evidence type="ECO:0000313" key="3">
    <source>
        <dbReference type="Proteomes" id="UP001286313"/>
    </source>
</evidence>
<protein>
    <submittedName>
        <fullName evidence="2">Uncharacterized protein</fullName>
    </submittedName>
</protein>
<name>A0AAE1GMQ4_PETCI</name>
<accession>A0AAE1GMQ4</accession>
<evidence type="ECO:0000313" key="2">
    <source>
        <dbReference type="EMBL" id="KAK3894740.1"/>
    </source>
</evidence>
<reference evidence="2" key="1">
    <citation type="submission" date="2023-10" db="EMBL/GenBank/DDBJ databases">
        <title>Genome assemblies of two species of porcelain crab, Petrolisthes cinctipes and Petrolisthes manimaculis (Anomura: Porcellanidae).</title>
        <authorList>
            <person name="Angst P."/>
        </authorList>
    </citation>
    <scope>NUCLEOTIDE SEQUENCE</scope>
    <source>
        <strain evidence="2">PB745_01</strain>
        <tissue evidence="2">Gill</tissue>
    </source>
</reference>
<dbReference type="PANTHER" id="PTHR38681:SF1">
    <property type="entry name" value="RETROVIRUS-RELATED POL POLYPROTEIN FROM TRANSPOSON 412-LIKE PROTEIN"/>
    <property type="match status" value="1"/>
</dbReference>
<sequence>MRQDICRTTTSHAVSTTHPTPPCTPAHRTTYVPRDLQEAKEVFIRRDHTKPPLQRPYEGPFPVVARNDKMITVERKGHDYTTSLDRVKAVHIPPAQPDLQQTKLPIPTQHIPLFHPSEFLPSPHHQSPPRSALNPLQLQNLTNPYHHPHQYPTLILLSLNTFHSPKPTTPTTTRQISTPAPNPLPYPPNPPQPPLTPIHPPTQANHALSDFNPEGTILHTGR</sequence>
<proteinExistence type="predicted"/>
<feature type="region of interest" description="Disordered" evidence="1">
    <location>
        <begin position="165"/>
        <end position="222"/>
    </location>
</feature>
<dbReference type="PANTHER" id="PTHR38681">
    <property type="entry name" value="RETROVIRUS-RELATED POL POLYPROTEIN FROM TRANSPOSON 412-LIKE PROTEIN-RELATED"/>
    <property type="match status" value="1"/>
</dbReference>
<evidence type="ECO:0000256" key="1">
    <source>
        <dbReference type="SAM" id="MobiDB-lite"/>
    </source>
</evidence>